<feature type="transmembrane region" description="Helical" evidence="2">
    <location>
        <begin position="80"/>
        <end position="105"/>
    </location>
</feature>
<keyword evidence="5" id="KW-0407">Ion channel</keyword>
<dbReference type="InterPro" id="IPR050721">
    <property type="entry name" value="Trk_Ktr_HKT_K-transport"/>
</dbReference>
<protein>
    <submittedName>
        <fullName evidence="5">Voltage-gated potassium channel</fullName>
    </submittedName>
</protein>
<dbReference type="PROSITE" id="PS51202">
    <property type="entry name" value="RCK_C"/>
    <property type="match status" value="1"/>
</dbReference>
<keyword evidence="2" id="KW-1133">Transmembrane helix</keyword>
<gene>
    <name evidence="5" type="ORF">SAMN02745751_03453</name>
</gene>
<dbReference type="SUPFAM" id="SSF81324">
    <property type="entry name" value="Voltage-gated potassium channels"/>
    <property type="match status" value="1"/>
</dbReference>
<evidence type="ECO:0000313" key="5">
    <source>
        <dbReference type="EMBL" id="SHJ81933.1"/>
    </source>
</evidence>
<evidence type="ECO:0000256" key="2">
    <source>
        <dbReference type="SAM" id="Phobius"/>
    </source>
</evidence>
<dbReference type="GO" id="GO:0005886">
    <property type="term" value="C:plasma membrane"/>
    <property type="evidence" value="ECO:0007669"/>
    <property type="project" value="UniProtKB-SubCell"/>
</dbReference>
<keyword evidence="2" id="KW-0472">Membrane</keyword>
<feature type="domain" description="RCK C-terminal" evidence="4">
    <location>
        <begin position="265"/>
        <end position="352"/>
    </location>
</feature>
<sequence>MQEINYGRGVLQKELSRWNMKNKRKFILILIAFITIVLTGVFGYWLLLDISFIDAIYMTAITLSTVGFGEVSQMTDTAKLFTIGIIFSGLSVVGYAVTNIVAVFFEGEFKEAWRRKRMAGRIEHLKDHYIVCGAGDVGNTVIKHFRENDLDFVVLEKSEDKTNELVALDVLAMNDDATSEEALIKAGVERAKGVICTLASDADNVFTVLTARQLNPKLYIIAKAIEENTHKKLKKAGADNTISPNEIGGTRIASMIIRPSVISFLDIITRADKVTLDLEEVLIGQGSVLIGKSLKDARIPERTGLIVMAIKKKGMTTLSFNPSSSQILDDGDTMIVLGKEEKIDKLKSLACDESPHF</sequence>
<dbReference type="AlphaFoldDB" id="A0A1M6MF03"/>
<dbReference type="InterPro" id="IPR003148">
    <property type="entry name" value="RCK_N"/>
</dbReference>
<dbReference type="SUPFAM" id="SSF116726">
    <property type="entry name" value="TrkA C-terminal domain-like"/>
    <property type="match status" value="1"/>
</dbReference>
<keyword evidence="5" id="KW-0813">Transport</keyword>
<evidence type="ECO:0000313" key="6">
    <source>
        <dbReference type="Proteomes" id="UP000184052"/>
    </source>
</evidence>
<organism evidence="5 6">
    <name type="scientific">Dethiosulfatibacter aminovorans DSM 17477</name>
    <dbReference type="NCBI Taxonomy" id="1121476"/>
    <lineage>
        <taxon>Bacteria</taxon>
        <taxon>Bacillati</taxon>
        <taxon>Bacillota</taxon>
        <taxon>Tissierellia</taxon>
        <taxon>Dethiosulfatibacter</taxon>
    </lineage>
</organism>
<dbReference type="STRING" id="1121476.SAMN02745751_03453"/>
<evidence type="ECO:0000259" key="3">
    <source>
        <dbReference type="PROSITE" id="PS51201"/>
    </source>
</evidence>
<dbReference type="SUPFAM" id="SSF51735">
    <property type="entry name" value="NAD(P)-binding Rossmann-fold domains"/>
    <property type="match status" value="1"/>
</dbReference>
<dbReference type="PANTHER" id="PTHR43833">
    <property type="entry name" value="POTASSIUM CHANNEL PROTEIN 2-RELATED-RELATED"/>
    <property type="match status" value="1"/>
</dbReference>
<accession>A0A1M6MF03</accession>
<keyword evidence="2" id="KW-0812">Transmembrane</keyword>
<evidence type="ECO:0000259" key="4">
    <source>
        <dbReference type="PROSITE" id="PS51202"/>
    </source>
</evidence>
<name>A0A1M6MF03_9FIRM</name>
<keyword evidence="5" id="KW-0406">Ion transport</keyword>
<dbReference type="GO" id="GO:0008324">
    <property type="term" value="F:monoatomic cation transmembrane transporter activity"/>
    <property type="evidence" value="ECO:0007669"/>
    <property type="project" value="InterPro"/>
</dbReference>
<dbReference type="InterPro" id="IPR036291">
    <property type="entry name" value="NAD(P)-bd_dom_sf"/>
</dbReference>
<dbReference type="Gene3D" id="1.10.287.70">
    <property type="match status" value="1"/>
</dbReference>
<dbReference type="Pfam" id="PF02254">
    <property type="entry name" value="TrkA_N"/>
    <property type="match status" value="1"/>
</dbReference>
<comment type="subcellular location">
    <subcellularLocation>
        <location evidence="1">Cell membrane</location>
        <topology evidence="1">Multi-pass membrane protein</topology>
    </subcellularLocation>
</comment>
<dbReference type="RefSeq" id="WP_175548591.1">
    <property type="nucleotide sequence ID" value="NZ_FQZL01000041.1"/>
</dbReference>
<dbReference type="InterPro" id="IPR006037">
    <property type="entry name" value="RCK_C"/>
</dbReference>
<dbReference type="PANTHER" id="PTHR43833:SF9">
    <property type="entry name" value="POTASSIUM CHANNEL PROTEIN YUGO-RELATED"/>
    <property type="match status" value="1"/>
</dbReference>
<dbReference type="EMBL" id="FQZL01000041">
    <property type="protein sequence ID" value="SHJ81933.1"/>
    <property type="molecule type" value="Genomic_DNA"/>
</dbReference>
<proteinExistence type="predicted"/>
<dbReference type="GO" id="GO:0006813">
    <property type="term" value="P:potassium ion transport"/>
    <property type="evidence" value="ECO:0007669"/>
    <property type="project" value="InterPro"/>
</dbReference>
<feature type="transmembrane region" description="Helical" evidence="2">
    <location>
        <begin position="26"/>
        <end position="47"/>
    </location>
</feature>
<keyword evidence="6" id="KW-1185">Reference proteome</keyword>
<dbReference type="InterPro" id="IPR036721">
    <property type="entry name" value="RCK_C_sf"/>
</dbReference>
<dbReference type="PROSITE" id="PS51201">
    <property type="entry name" value="RCK_N"/>
    <property type="match status" value="1"/>
</dbReference>
<dbReference type="Pfam" id="PF02080">
    <property type="entry name" value="TrkA_C"/>
    <property type="match status" value="1"/>
</dbReference>
<dbReference type="InterPro" id="IPR013099">
    <property type="entry name" value="K_chnl_dom"/>
</dbReference>
<dbReference type="Proteomes" id="UP000184052">
    <property type="component" value="Unassembled WGS sequence"/>
</dbReference>
<dbReference type="Pfam" id="PF07885">
    <property type="entry name" value="Ion_trans_2"/>
    <property type="match status" value="1"/>
</dbReference>
<evidence type="ECO:0000256" key="1">
    <source>
        <dbReference type="ARBA" id="ARBA00004651"/>
    </source>
</evidence>
<dbReference type="Gene3D" id="3.40.50.720">
    <property type="entry name" value="NAD(P)-binding Rossmann-like Domain"/>
    <property type="match status" value="1"/>
</dbReference>
<dbReference type="Gene3D" id="3.30.70.1450">
    <property type="entry name" value="Regulator of K+ conductance, C-terminal domain"/>
    <property type="match status" value="1"/>
</dbReference>
<reference evidence="5 6" key="1">
    <citation type="submission" date="2016-11" db="EMBL/GenBank/DDBJ databases">
        <authorList>
            <person name="Jaros S."/>
            <person name="Januszkiewicz K."/>
            <person name="Wedrychowicz H."/>
        </authorList>
    </citation>
    <scope>NUCLEOTIDE SEQUENCE [LARGE SCALE GENOMIC DNA]</scope>
    <source>
        <strain evidence="5 6">DSM 17477</strain>
    </source>
</reference>
<feature type="domain" description="RCK N-terminal" evidence="3">
    <location>
        <begin position="126"/>
        <end position="244"/>
    </location>
</feature>